<gene>
    <name evidence="2" type="ORF">Strain138_000564</name>
    <name evidence="3" type="ORF">Strain318_000564</name>
</gene>
<evidence type="ECO:0000313" key="3">
    <source>
        <dbReference type="EMBL" id="WKW14233.1"/>
    </source>
</evidence>
<reference evidence="2" key="1">
    <citation type="submission" date="2023-07" db="EMBL/GenBank/DDBJ databases">
        <authorList>
            <person name="Haufschild T."/>
            <person name="Kallscheuer N."/>
            <person name="Hammer J."/>
            <person name="Kohn T."/>
            <person name="Kabuu M."/>
            <person name="Jogler M."/>
            <person name="Wohfarth N."/>
            <person name="Heuer A."/>
            <person name="Rohde M."/>
            <person name="van Teeseling M.C.F."/>
            <person name="Jogler C."/>
        </authorList>
    </citation>
    <scope>NUCLEOTIDE SEQUENCE</scope>
    <source>
        <strain evidence="2">Strain 138</strain>
        <strain evidence="3">Strain 318</strain>
    </source>
</reference>
<dbReference type="RefSeq" id="WP_367887022.1">
    <property type="nucleotide sequence ID" value="NZ_CP130612.1"/>
</dbReference>
<organism evidence="2">
    <name type="scientific">Pseudogemmatithrix spongiicola</name>
    <dbReference type="NCBI Taxonomy" id="3062599"/>
    <lineage>
        <taxon>Bacteria</taxon>
        <taxon>Pseudomonadati</taxon>
        <taxon>Gemmatimonadota</taxon>
        <taxon>Gemmatimonadia</taxon>
        <taxon>Gemmatimonadales</taxon>
        <taxon>Gemmatimonadaceae</taxon>
        <taxon>Pseudogemmatithrix</taxon>
    </lineage>
</organism>
<dbReference type="PROSITE" id="PS51257">
    <property type="entry name" value="PROKAR_LIPOPROTEIN"/>
    <property type="match status" value="1"/>
</dbReference>
<evidence type="ECO:0000313" key="4">
    <source>
        <dbReference type="Proteomes" id="UP001229955"/>
    </source>
</evidence>
<sequence length="313" mass="33391">MRRFALIASILVLAVACDKQTQAPGNTPAGDLTDLSTSPTILFTVFGPRETPKLAPIGVVTTTGLKPLTLDDAGWRELDSVYFAAGRKLPMYRNGAAIGELEIVRGMWPADSLPLYEVPGCSRVVPQALARFADPAAFEETVEFLASSTPLAQPTDSRPFPANPEAQGLTLASAVAAAADIGAEDLNGLDFHARWLRTGVGANGRSLLASYIDPDAGDLGPGAGSTAVLVLLAEDSAGTFTTSYQHARVGEARSVDFRRVINYADLDGDGKAEILMEQWRYAAIPSLVLLKHNGTRWADAFTVSAEWCTDQRR</sequence>
<evidence type="ECO:0008006" key="5">
    <source>
        <dbReference type="Google" id="ProtNLM"/>
    </source>
</evidence>
<evidence type="ECO:0000313" key="2">
    <source>
        <dbReference type="EMBL" id="WKW11323.1"/>
    </source>
</evidence>
<dbReference type="AlphaFoldDB" id="A0AA49Q3Y5"/>
<keyword evidence="4" id="KW-1185">Reference proteome</keyword>
<keyword evidence="1" id="KW-0732">Signal</keyword>
<dbReference type="Proteomes" id="UP001229955">
    <property type="component" value="Chromosome"/>
</dbReference>
<protein>
    <recommendedName>
        <fullName evidence="5">Lipoprotein</fullName>
    </recommendedName>
</protein>
<dbReference type="EMBL" id="CP130613">
    <property type="protein sequence ID" value="WKW14233.1"/>
    <property type="molecule type" value="Genomic_DNA"/>
</dbReference>
<accession>A0AA49Q6A4</accession>
<evidence type="ECO:0000256" key="1">
    <source>
        <dbReference type="SAM" id="SignalP"/>
    </source>
</evidence>
<feature type="signal peptide" evidence="1">
    <location>
        <begin position="1"/>
        <end position="23"/>
    </location>
</feature>
<accession>A0AA49Q3Y5</accession>
<proteinExistence type="predicted"/>
<feature type="chain" id="PRO_5041320993" description="Lipoprotein" evidence="1">
    <location>
        <begin position="24"/>
        <end position="313"/>
    </location>
</feature>
<dbReference type="EMBL" id="CP130612">
    <property type="protein sequence ID" value="WKW11323.1"/>
    <property type="molecule type" value="Genomic_DNA"/>
</dbReference>
<dbReference type="KEGG" id="pspc:Strain318_000564"/>
<name>A0AA49Q3Y5_9BACT</name>